<proteinExistence type="predicted"/>
<sequence length="292" mass="31741">MNFVTIRRRGDSGDDVLAAKMRLFELGCYDPTIATVSSKTFGYDTLAAVRKFQKTRGLEVDGIIGPLTWAALFGEATPVPVVNTGLPSNISQTAAEAILRDLSGVSATRRAIVLDALQYAYDPAVPAEYPLSLYIRGGNLYNTDLQPNVITLARIASGAARQPEYYDGGRQEMMEHAVRANPSITGADCSGGVVGLLRHAQVVKEKFDLSADGFNQSSSYLKIDMAELAPADLLHKPGHLGLYAGGGYGVEWMGGAYGCQLTRVSARRGWNFVKDKYDKSGNWTDFLHPKYY</sequence>
<reference evidence="2" key="1">
    <citation type="submission" date="2019-08" db="EMBL/GenBank/DDBJ databases">
        <authorList>
            <person name="Kucharzyk K."/>
            <person name="Murdoch R.W."/>
            <person name="Higgins S."/>
            <person name="Loffler F."/>
        </authorList>
    </citation>
    <scope>NUCLEOTIDE SEQUENCE</scope>
</reference>
<dbReference type="InterPro" id="IPR036366">
    <property type="entry name" value="PGBDSf"/>
</dbReference>
<evidence type="ECO:0000259" key="1">
    <source>
        <dbReference type="Pfam" id="PF01471"/>
    </source>
</evidence>
<dbReference type="SUPFAM" id="SSF47090">
    <property type="entry name" value="PGBD-like"/>
    <property type="match status" value="1"/>
</dbReference>
<dbReference type="Pfam" id="PF01471">
    <property type="entry name" value="PG_binding_1"/>
    <property type="match status" value="1"/>
</dbReference>
<accession>A0A644VRX5</accession>
<dbReference type="SUPFAM" id="SSF54001">
    <property type="entry name" value="Cysteine proteinases"/>
    <property type="match status" value="1"/>
</dbReference>
<dbReference type="Gene3D" id="1.10.101.10">
    <property type="entry name" value="PGBD-like superfamily/PGBD"/>
    <property type="match status" value="1"/>
</dbReference>
<dbReference type="InterPro" id="IPR038765">
    <property type="entry name" value="Papain-like_cys_pep_sf"/>
</dbReference>
<dbReference type="InterPro" id="IPR002477">
    <property type="entry name" value="Peptidoglycan-bd-like"/>
</dbReference>
<name>A0A644VRX5_9ZZZZ</name>
<gene>
    <name evidence="2" type="ORF">SDC9_40175</name>
</gene>
<protein>
    <recommendedName>
        <fullName evidence="1">Peptidoglycan binding-like domain-containing protein</fullName>
    </recommendedName>
</protein>
<comment type="caution">
    <text evidence="2">The sequence shown here is derived from an EMBL/GenBank/DDBJ whole genome shotgun (WGS) entry which is preliminary data.</text>
</comment>
<organism evidence="2">
    <name type="scientific">bioreactor metagenome</name>
    <dbReference type="NCBI Taxonomy" id="1076179"/>
    <lineage>
        <taxon>unclassified sequences</taxon>
        <taxon>metagenomes</taxon>
        <taxon>ecological metagenomes</taxon>
    </lineage>
</organism>
<evidence type="ECO:0000313" key="2">
    <source>
        <dbReference type="EMBL" id="MPL94027.1"/>
    </source>
</evidence>
<feature type="domain" description="Peptidoglycan binding-like" evidence="1">
    <location>
        <begin position="12"/>
        <end position="72"/>
    </location>
</feature>
<dbReference type="EMBL" id="VSSQ01000412">
    <property type="protein sequence ID" value="MPL94027.1"/>
    <property type="molecule type" value="Genomic_DNA"/>
</dbReference>
<dbReference type="InterPro" id="IPR036365">
    <property type="entry name" value="PGBD-like_sf"/>
</dbReference>
<dbReference type="AlphaFoldDB" id="A0A644VRX5"/>
<dbReference type="Gene3D" id="3.90.1720.10">
    <property type="entry name" value="endopeptidase domain like (from Nostoc punctiforme)"/>
    <property type="match status" value="1"/>
</dbReference>